<evidence type="ECO:0000256" key="3">
    <source>
        <dbReference type="ARBA" id="ARBA00022449"/>
    </source>
</evidence>
<keyword evidence="8 11" id="KW-0472">Membrane</keyword>
<dbReference type="Gene3D" id="3.40.50.720">
    <property type="entry name" value="NAD(P)-binding Rossmann-like Domain"/>
    <property type="match status" value="1"/>
</dbReference>
<feature type="transmembrane region" description="Helical" evidence="11">
    <location>
        <begin position="31"/>
        <end position="48"/>
    </location>
</feature>
<dbReference type="KEGG" id="saes:HBH39_08145"/>
<dbReference type="PANTHER" id="PTHR32507:SF0">
    <property type="entry name" value="NA(+)_H(+) ANTIPORTER 2-RELATED"/>
    <property type="match status" value="1"/>
</dbReference>
<dbReference type="InterPro" id="IPR038770">
    <property type="entry name" value="Na+/solute_symporter_sf"/>
</dbReference>
<feature type="transmembrane region" description="Helical" evidence="11">
    <location>
        <begin position="271"/>
        <end position="287"/>
    </location>
</feature>
<keyword evidence="6 11" id="KW-1133">Transmembrane helix</keyword>
<reference evidence="14 15" key="1">
    <citation type="submission" date="2020-03" db="EMBL/GenBank/DDBJ databases">
        <title>Complete genome sequence of Shewanella sp.</title>
        <authorList>
            <person name="Kim Y.-S."/>
            <person name="Kim S.-J."/>
            <person name="Jung H.-K."/>
            <person name="Kim K.-H."/>
        </authorList>
    </citation>
    <scope>NUCLEOTIDE SEQUENCE [LARGE SCALE GENOMIC DNA]</scope>
    <source>
        <strain evidence="14 15">PN3F2</strain>
    </source>
</reference>
<dbReference type="SUPFAM" id="SSF51735">
    <property type="entry name" value="NAD(P)-binding Rossmann-fold domains"/>
    <property type="match status" value="1"/>
</dbReference>
<dbReference type="GO" id="GO:0005886">
    <property type="term" value="C:plasma membrane"/>
    <property type="evidence" value="ECO:0007669"/>
    <property type="project" value="UniProtKB-SubCell"/>
</dbReference>
<feature type="transmembrane region" description="Helical" evidence="11">
    <location>
        <begin position="118"/>
        <end position="138"/>
    </location>
</feature>
<evidence type="ECO:0000256" key="6">
    <source>
        <dbReference type="ARBA" id="ARBA00022989"/>
    </source>
</evidence>
<dbReference type="InterPro" id="IPR006153">
    <property type="entry name" value="Cation/H_exchanger_TM"/>
</dbReference>
<feature type="transmembrane region" description="Helical" evidence="11">
    <location>
        <begin position="6"/>
        <end position="24"/>
    </location>
</feature>
<feature type="region of interest" description="Disordered" evidence="10">
    <location>
        <begin position="689"/>
        <end position="718"/>
    </location>
</feature>
<dbReference type="Pfam" id="PF02254">
    <property type="entry name" value="TrkA_N"/>
    <property type="match status" value="1"/>
</dbReference>
<accession>A0A6G9QIX7</accession>
<feature type="coiled-coil region" evidence="9">
    <location>
        <begin position="616"/>
        <end position="668"/>
    </location>
</feature>
<dbReference type="Pfam" id="PF00999">
    <property type="entry name" value="Na_H_Exchanger"/>
    <property type="match status" value="1"/>
</dbReference>
<evidence type="ECO:0000256" key="8">
    <source>
        <dbReference type="ARBA" id="ARBA00023136"/>
    </source>
</evidence>
<feature type="transmembrane region" description="Helical" evidence="11">
    <location>
        <begin position="217"/>
        <end position="237"/>
    </location>
</feature>
<dbReference type="InterPro" id="IPR036291">
    <property type="entry name" value="NAD(P)-bd_dom_sf"/>
</dbReference>
<comment type="subcellular location">
    <subcellularLocation>
        <location evidence="1">Cell membrane</location>
        <topology evidence="1">Multi-pass membrane protein</topology>
    </subcellularLocation>
</comment>
<dbReference type="EMBL" id="CP050313">
    <property type="protein sequence ID" value="QIR14456.1"/>
    <property type="molecule type" value="Genomic_DNA"/>
</dbReference>
<proteinExistence type="predicted"/>
<feature type="transmembrane region" description="Helical" evidence="11">
    <location>
        <begin position="293"/>
        <end position="310"/>
    </location>
</feature>
<feature type="domain" description="Cation/H+ exchanger transmembrane" evidence="12">
    <location>
        <begin position="15"/>
        <end position="388"/>
    </location>
</feature>
<dbReference type="Proteomes" id="UP000502608">
    <property type="component" value="Chromosome"/>
</dbReference>
<feature type="transmembrane region" description="Helical" evidence="11">
    <location>
        <begin position="182"/>
        <end position="205"/>
    </location>
</feature>
<evidence type="ECO:0000256" key="5">
    <source>
        <dbReference type="ARBA" id="ARBA00022692"/>
    </source>
</evidence>
<dbReference type="GO" id="GO:0006813">
    <property type="term" value="P:potassium ion transport"/>
    <property type="evidence" value="ECO:0007669"/>
    <property type="project" value="InterPro"/>
</dbReference>
<evidence type="ECO:0000256" key="1">
    <source>
        <dbReference type="ARBA" id="ARBA00004651"/>
    </source>
</evidence>
<dbReference type="GO" id="GO:0015297">
    <property type="term" value="F:antiporter activity"/>
    <property type="evidence" value="ECO:0007669"/>
    <property type="project" value="UniProtKB-KW"/>
</dbReference>
<feature type="transmembrane region" description="Helical" evidence="11">
    <location>
        <begin position="357"/>
        <end position="378"/>
    </location>
</feature>
<feature type="domain" description="RCK N-terminal" evidence="13">
    <location>
        <begin position="401"/>
        <end position="479"/>
    </location>
</feature>
<evidence type="ECO:0000256" key="4">
    <source>
        <dbReference type="ARBA" id="ARBA00022475"/>
    </source>
</evidence>
<feature type="transmembrane region" description="Helical" evidence="11">
    <location>
        <begin position="331"/>
        <end position="351"/>
    </location>
</feature>
<dbReference type="PANTHER" id="PTHR32507">
    <property type="entry name" value="NA(+)/H(+) ANTIPORTER 1"/>
    <property type="match status" value="1"/>
</dbReference>
<evidence type="ECO:0000256" key="11">
    <source>
        <dbReference type="SAM" id="Phobius"/>
    </source>
</evidence>
<gene>
    <name evidence="14" type="ORF">HBH39_08145</name>
</gene>
<keyword evidence="9" id="KW-0175">Coiled coil</keyword>
<organism evidence="14 15">
    <name type="scientific">Shewanella aestuarii</name>
    <dbReference type="NCBI Taxonomy" id="1028752"/>
    <lineage>
        <taxon>Bacteria</taxon>
        <taxon>Pseudomonadati</taxon>
        <taxon>Pseudomonadota</taxon>
        <taxon>Gammaproteobacteria</taxon>
        <taxon>Alteromonadales</taxon>
        <taxon>Shewanellaceae</taxon>
        <taxon>Shewanella</taxon>
    </lineage>
</organism>
<feature type="transmembrane region" description="Helical" evidence="11">
    <location>
        <begin position="54"/>
        <end position="77"/>
    </location>
</feature>
<keyword evidence="5 11" id="KW-0812">Transmembrane</keyword>
<evidence type="ECO:0000259" key="12">
    <source>
        <dbReference type="Pfam" id="PF00999"/>
    </source>
</evidence>
<keyword evidence="3" id="KW-0050">Antiport</keyword>
<feature type="transmembrane region" description="Helical" evidence="11">
    <location>
        <begin position="150"/>
        <end position="170"/>
    </location>
</feature>
<evidence type="ECO:0000259" key="13">
    <source>
        <dbReference type="Pfam" id="PF02254"/>
    </source>
</evidence>
<protein>
    <submittedName>
        <fullName evidence="14">Sodium:proton antiporter</fullName>
    </submittedName>
</protein>
<keyword evidence="4" id="KW-1003">Cell membrane</keyword>
<evidence type="ECO:0000256" key="9">
    <source>
        <dbReference type="SAM" id="Coils"/>
    </source>
</evidence>
<dbReference type="RefSeq" id="WP_167677232.1">
    <property type="nucleotide sequence ID" value="NZ_CP050313.1"/>
</dbReference>
<name>A0A6G9QIX7_9GAMM</name>
<evidence type="ECO:0000256" key="10">
    <source>
        <dbReference type="SAM" id="MobiDB-lite"/>
    </source>
</evidence>
<evidence type="ECO:0000256" key="2">
    <source>
        <dbReference type="ARBA" id="ARBA00022448"/>
    </source>
</evidence>
<keyword evidence="15" id="KW-1185">Reference proteome</keyword>
<dbReference type="InterPro" id="IPR003148">
    <property type="entry name" value="RCK_N"/>
</dbReference>
<sequence length="718" mass="77883">MVEHITGMLALIGVLSLLCQWAGWKLRLPAILPLLLCGLLLGPGLNILNPDEIFGDLLFPIISLGVAVILFEGALTLNFKEIKEHGRMVTHLVTIGALITWACIAPAAHFLMGFDWPVALLFGALVVVTGPTVIVPMLRTVQPKSKLSSILRWEGIVIDPIGALLAVLVYEYIAVAADPTTHLLYALGLTLVIGFGLGAAAGYFIGFAIRKNVFPHYLRNTAVLTIMLGIFVGSNMIQEESGLLTVTVMGIWLANMRGVDIADILEFKETLTVLLISALFILLAARLDSNAMLGLGAGAFAVLFVVMFIARPLSIWISGLGTNLTSKDKWFLSWVAPRGIVAAAISSLFAIKLEELGIHGASSIVPLVFFIIIGTVVIQSLTAGPWAKYLGVKEGSNQGLLIFGASKFSRDLAKELIAKDFKVVLADSNWDSIRQARMENIPVYFGNPASEHATNYLDTSGIGRVLVMSPYRSINPLVSFHYQDIFGSEKVFGLNNSEANVGSGRHQLSESYLKRLCLFGENISYAKIASLMAKGAILKVTNITENFTYDKFRERYGETAMPLVYITKDAKLRIITAETGKIPVGVELISLLPAEAQEQAVIQRALDEEAARLAKIKAEEEAKAAAEARAIREAQEAEQRAIEKARRKEEELAKFAEAEQAALLAQEQADLIELAQGEKTAEIEQATNLSSQQLHVNSAEEQDAEANGMADTPAVTKS</sequence>
<evidence type="ECO:0000313" key="14">
    <source>
        <dbReference type="EMBL" id="QIR14456.1"/>
    </source>
</evidence>
<evidence type="ECO:0000313" key="15">
    <source>
        <dbReference type="Proteomes" id="UP000502608"/>
    </source>
</evidence>
<keyword evidence="7" id="KW-0406">Ion transport</keyword>
<dbReference type="GO" id="GO:1902600">
    <property type="term" value="P:proton transmembrane transport"/>
    <property type="evidence" value="ECO:0007669"/>
    <property type="project" value="InterPro"/>
</dbReference>
<feature type="transmembrane region" description="Helical" evidence="11">
    <location>
        <begin position="89"/>
        <end position="112"/>
    </location>
</feature>
<dbReference type="Gene3D" id="1.20.1530.20">
    <property type="match status" value="1"/>
</dbReference>
<dbReference type="AlphaFoldDB" id="A0A6G9QIX7"/>
<keyword evidence="2" id="KW-0813">Transport</keyword>
<evidence type="ECO:0000256" key="7">
    <source>
        <dbReference type="ARBA" id="ARBA00023065"/>
    </source>
</evidence>